<protein>
    <submittedName>
        <fullName evidence="4">Alpha-methylacyl-CoA racemase-like</fullName>
    </submittedName>
</protein>
<dbReference type="InterPro" id="IPR003673">
    <property type="entry name" value="CoA-Trfase_fam_III"/>
</dbReference>
<feature type="region of interest" description="Disordered" evidence="2">
    <location>
        <begin position="317"/>
        <end position="345"/>
    </location>
</feature>
<dbReference type="InterPro" id="IPR050509">
    <property type="entry name" value="CoA-transferase_III"/>
</dbReference>
<dbReference type="OrthoDB" id="16747at2759"/>
<dbReference type="InterPro" id="IPR044855">
    <property type="entry name" value="CoA-Trfase_III_dom3_sf"/>
</dbReference>
<name>A0A6P8IAF2_ACTTE</name>
<dbReference type="InParanoid" id="A0A6P8IAF2"/>
<comment type="similarity">
    <text evidence="1">Belongs to the CoA-transferase III family.</text>
</comment>
<dbReference type="RefSeq" id="XP_031564161.1">
    <property type="nucleotide sequence ID" value="XM_031708301.1"/>
</dbReference>
<feature type="compositionally biased region" description="Polar residues" evidence="2">
    <location>
        <begin position="335"/>
        <end position="345"/>
    </location>
</feature>
<dbReference type="Gene3D" id="3.30.1540.10">
    <property type="entry name" value="formyl-coa transferase, domain 3"/>
    <property type="match status" value="1"/>
</dbReference>
<dbReference type="GeneID" id="116299623"/>
<dbReference type="KEGG" id="aten:116299623"/>
<dbReference type="Proteomes" id="UP000515163">
    <property type="component" value="Unplaced"/>
</dbReference>
<dbReference type="AlphaFoldDB" id="A0A6P8IAF2"/>
<evidence type="ECO:0000313" key="3">
    <source>
        <dbReference type="Proteomes" id="UP000515163"/>
    </source>
</evidence>
<evidence type="ECO:0000256" key="1">
    <source>
        <dbReference type="ARBA" id="ARBA00008383"/>
    </source>
</evidence>
<evidence type="ECO:0000256" key="2">
    <source>
        <dbReference type="SAM" id="MobiDB-lite"/>
    </source>
</evidence>
<proteinExistence type="inferred from homology"/>
<dbReference type="SUPFAM" id="SSF89796">
    <property type="entry name" value="CoA-transferase family III (CaiB/BaiF)"/>
    <property type="match status" value="1"/>
</dbReference>
<dbReference type="PANTHER" id="PTHR48228:SF5">
    <property type="entry name" value="ALPHA-METHYLACYL-COA RACEMASE"/>
    <property type="match status" value="1"/>
</dbReference>
<reference evidence="4" key="1">
    <citation type="submission" date="2025-08" db="UniProtKB">
        <authorList>
            <consortium name="RefSeq"/>
        </authorList>
    </citation>
    <scope>IDENTIFICATION</scope>
    <source>
        <tissue evidence="4">Tentacle</tissue>
    </source>
</reference>
<dbReference type="GO" id="GO:0003824">
    <property type="term" value="F:catalytic activity"/>
    <property type="evidence" value="ECO:0007669"/>
    <property type="project" value="InterPro"/>
</dbReference>
<sequence length="382" mass="41898">MDKMAALSGVRVLELAGLAPAPFAGMILADFGATVTRVDKVKSFMTLDRLARGKRSIALDLKSPRGVETFRRLCSKTDVMIEPFRPGVMEQLGLGPKTLMKENPRLIYARLTGFGQDGPMASQAGHDINYIAISGMLSMLGRKDSNLMPPLNLLGDFAGGGLMCVMGILIALLERNNSGQGQVIDSAMIDGAAYIGSFVYKSRDIWPAERGGNLLDTGAHFYDTYQTLDGKFVSVGAIEPKFYKVLLEGLGIREDDLSQQLNFKTWAEKKKNFAKVFATKTRDEWCEIFKGTDACFAPVLSLDEAPLHPHNQRRNTFMKNGDEYEPTPAPKLSRTPGNCTPRRQPSVGQHTIEVLLEAGFGQDEVTDLLKKGVIESQTKSSL</sequence>
<evidence type="ECO:0000313" key="4">
    <source>
        <dbReference type="RefSeq" id="XP_031564161.1"/>
    </source>
</evidence>
<gene>
    <name evidence="4" type="primary">LOC116299623</name>
</gene>
<accession>A0A6P8IAF2</accession>
<organism evidence="3 4">
    <name type="scientific">Actinia tenebrosa</name>
    <name type="common">Australian red waratah sea anemone</name>
    <dbReference type="NCBI Taxonomy" id="6105"/>
    <lineage>
        <taxon>Eukaryota</taxon>
        <taxon>Metazoa</taxon>
        <taxon>Cnidaria</taxon>
        <taxon>Anthozoa</taxon>
        <taxon>Hexacorallia</taxon>
        <taxon>Actiniaria</taxon>
        <taxon>Actiniidae</taxon>
        <taxon>Actinia</taxon>
    </lineage>
</organism>
<dbReference type="Gene3D" id="3.40.50.10540">
    <property type="entry name" value="Crotonobetainyl-coa:carnitine coa-transferase, domain 1"/>
    <property type="match status" value="1"/>
</dbReference>
<keyword evidence="3" id="KW-1185">Reference proteome</keyword>
<dbReference type="FunCoup" id="A0A6P8IAF2">
    <property type="interactions" value="1025"/>
</dbReference>
<dbReference type="Pfam" id="PF02515">
    <property type="entry name" value="CoA_transf_3"/>
    <property type="match status" value="1"/>
</dbReference>
<dbReference type="InterPro" id="IPR023606">
    <property type="entry name" value="CoA-Trfase_III_dom_1_sf"/>
</dbReference>
<dbReference type="PANTHER" id="PTHR48228">
    <property type="entry name" value="SUCCINYL-COA--D-CITRAMALATE COA-TRANSFERASE"/>
    <property type="match status" value="1"/>
</dbReference>